<proteinExistence type="predicted"/>
<evidence type="ECO:0000313" key="1">
    <source>
        <dbReference type="EMBL" id="KAK0631119.1"/>
    </source>
</evidence>
<dbReference type="AlphaFoldDB" id="A0AA39XBZ8"/>
<dbReference type="EMBL" id="JAULSR010000002">
    <property type="protein sequence ID" value="KAK0631119.1"/>
    <property type="molecule type" value="Genomic_DNA"/>
</dbReference>
<reference evidence="1" key="1">
    <citation type="submission" date="2023-06" db="EMBL/GenBank/DDBJ databases">
        <title>Genome-scale phylogeny and comparative genomics of the fungal order Sordariales.</title>
        <authorList>
            <consortium name="Lawrence Berkeley National Laboratory"/>
            <person name="Hensen N."/>
            <person name="Bonometti L."/>
            <person name="Westerberg I."/>
            <person name="Brannstrom I.O."/>
            <person name="Guillou S."/>
            <person name="Cros-Aarteil S."/>
            <person name="Calhoun S."/>
            <person name="Haridas S."/>
            <person name="Kuo A."/>
            <person name="Mondo S."/>
            <person name="Pangilinan J."/>
            <person name="Riley R."/>
            <person name="LaButti K."/>
            <person name="Andreopoulos B."/>
            <person name="Lipzen A."/>
            <person name="Chen C."/>
            <person name="Yanf M."/>
            <person name="Daum C."/>
            <person name="Ng V."/>
            <person name="Clum A."/>
            <person name="Steindorff A."/>
            <person name="Ohm R."/>
            <person name="Martin F."/>
            <person name="Silar P."/>
            <person name="Natvig D."/>
            <person name="Lalanne C."/>
            <person name="Gautier V."/>
            <person name="Ament-velasquez S.L."/>
            <person name="Kruys A."/>
            <person name="Hutchinson M.I."/>
            <person name="Powell A.J."/>
            <person name="Barry K."/>
            <person name="Miller A.N."/>
            <person name="Grigoriev I.V."/>
            <person name="Debuchy R."/>
            <person name="Gladieux P."/>
            <person name="Thoren M.H."/>
            <person name="Johannesson H."/>
        </authorList>
    </citation>
    <scope>NUCLEOTIDE SEQUENCE</scope>
    <source>
        <strain evidence="1">SMH3391-2</strain>
    </source>
</reference>
<organism evidence="1 2">
    <name type="scientific">Bombardia bombarda</name>
    <dbReference type="NCBI Taxonomy" id="252184"/>
    <lineage>
        <taxon>Eukaryota</taxon>
        <taxon>Fungi</taxon>
        <taxon>Dikarya</taxon>
        <taxon>Ascomycota</taxon>
        <taxon>Pezizomycotina</taxon>
        <taxon>Sordariomycetes</taxon>
        <taxon>Sordariomycetidae</taxon>
        <taxon>Sordariales</taxon>
        <taxon>Lasiosphaeriaceae</taxon>
        <taxon>Bombardia</taxon>
    </lineage>
</organism>
<sequence>MSPPPNHASQLSYSGTGQLLAGACTSTSYTLIDGGDTVYYAAFIGCDRSRPECCPWSVSNVAADIIGAGQFPVPANNGQAVLRGCPDDYYAVSGLCCPK</sequence>
<gene>
    <name evidence="1" type="ORF">B0T17DRAFT_487134</name>
</gene>
<keyword evidence="2" id="KW-1185">Reference proteome</keyword>
<protein>
    <submittedName>
        <fullName evidence="1">Uncharacterized protein</fullName>
    </submittedName>
</protein>
<dbReference type="Proteomes" id="UP001174934">
    <property type="component" value="Unassembled WGS sequence"/>
</dbReference>
<comment type="caution">
    <text evidence="1">The sequence shown here is derived from an EMBL/GenBank/DDBJ whole genome shotgun (WGS) entry which is preliminary data.</text>
</comment>
<name>A0AA39XBZ8_9PEZI</name>
<evidence type="ECO:0000313" key="2">
    <source>
        <dbReference type="Proteomes" id="UP001174934"/>
    </source>
</evidence>
<accession>A0AA39XBZ8</accession>